<evidence type="ECO:0000313" key="3">
    <source>
        <dbReference type="EMBL" id="MBW47443.1"/>
    </source>
</evidence>
<feature type="region of interest" description="Disordered" evidence="1">
    <location>
        <begin position="54"/>
        <end position="76"/>
    </location>
</feature>
<dbReference type="EMBL" id="GGFK01014122">
    <property type="protein sequence ID" value="MBW47443.1"/>
    <property type="molecule type" value="Transcribed_RNA"/>
</dbReference>
<feature type="signal peptide" evidence="2">
    <location>
        <begin position="1"/>
        <end position="20"/>
    </location>
</feature>
<accession>A0A2M4B326</accession>
<protein>
    <submittedName>
        <fullName evidence="3">Putative secreted protein</fullName>
    </submittedName>
</protein>
<reference evidence="3" key="1">
    <citation type="submission" date="2018-01" db="EMBL/GenBank/DDBJ databases">
        <title>An insight into the sialome of Amazonian anophelines.</title>
        <authorList>
            <person name="Ribeiro J.M."/>
            <person name="Scarpassa V."/>
            <person name="Calvo E."/>
        </authorList>
    </citation>
    <scope>NUCLEOTIDE SEQUENCE</scope>
    <source>
        <tissue evidence="3">Salivary glands</tissue>
    </source>
</reference>
<proteinExistence type="predicted"/>
<evidence type="ECO:0000256" key="1">
    <source>
        <dbReference type="SAM" id="MobiDB-lite"/>
    </source>
</evidence>
<keyword evidence="2" id="KW-0732">Signal</keyword>
<feature type="chain" id="PRO_5014785667" evidence="2">
    <location>
        <begin position="21"/>
        <end position="99"/>
    </location>
</feature>
<organism evidence="3">
    <name type="scientific">Anopheles triannulatus</name>
    <dbReference type="NCBI Taxonomy" id="58253"/>
    <lineage>
        <taxon>Eukaryota</taxon>
        <taxon>Metazoa</taxon>
        <taxon>Ecdysozoa</taxon>
        <taxon>Arthropoda</taxon>
        <taxon>Hexapoda</taxon>
        <taxon>Insecta</taxon>
        <taxon>Pterygota</taxon>
        <taxon>Neoptera</taxon>
        <taxon>Endopterygota</taxon>
        <taxon>Diptera</taxon>
        <taxon>Nematocera</taxon>
        <taxon>Culicoidea</taxon>
        <taxon>Culicidae</taxon>
        <taxon>Anophelinae</taxon>
        <taxon>Anopheles</taxon>
    </lineage>
</organism>
<sequence length="99" mass="10518">MMRSLSLLAVLPSSSHASFAAPHKHTHTQTHIYACAAGVCCINNITLRNEIMIQKKTSHSPDPQQTPGSTSRGPGPALVAALQLASFCSLDPLSCLRHS</sequence>
<feature type="compositionally biased region" description="Polar residues" evidence="1">
    <location>
        <begin position="60"/>
        <end position="72"/>
    </location>
</feature>
<evidence type="ECO:0000256" key="2">
    <source>
        <dbReference type="SAM" id="SignalP"/>
    </source>
</evidence>
<name>A0A2M4B326_9DIPT</name>
<dbReference type="AlphaFoldDB" id="A0A2M4B326"/>